<dbReference type="Gene3D" id="3.20.20.80">
    <property type="entry name" value="Glycosidases"/>
    <property type="match status" value="1"/>
</dbReference>
<dbReference type="SUPFAM" id="SSF49464">
    <property type="entry name" value="Carboxypeptidase regulatory domain-like"/>
    <property type="match status" value="1"/>
</dbReference>
<dbReference type="Proteomes" id="UP000278031">
    <property type="component" value="Unassembled WGS sequence"/>
</dbReference>
<name>A0A497JFU8_9ARCH</name>
<comment type="caution">
    <text evidence="1">The sequence shown here is derived from an EMBL/GenBank/DDBJ whole genome shotgun (WGS) entry which is preliminary data.</text>
</comment>
<gene>
    <name evidence="1" type="ORF">DRO04_03010</name>
</gene>
<dbReference type="InterPro" id="IPR008969">
    <property type="entry name" value="CarboxyPept-like_regulatory"/>
</dbReference>
<dbReference type="Gene3D" id="2.60.40.1120">
    <property type="entry name" value="Carboxypeptidase-like, regulatory domain"/>
    <property type="match status" value="1"/>
</dbReference>
<proteinExistence type="predicted"/>
<evidence type="ECO:0000313" key="1">
    <source>
        <dbReference type="EMBL" id="RLG69695.1"/>
    </source>
</evidence>
<protein>
    <recommendedName>
        <fullName evidence="3">Carboxypeptidase-like regulatory domain-containing protein</fullName>
    </recommendedName>
</protein>
<dbReference type="InterPro" id="IPR055151">
    <property type="entry name" value="GH113"/>
</dbReference>
<evidence type="ECO:0000313" key="2">
    <source>
        <dbReference type="Proteomes" id="UP000278031"/>
    </source>
</evidence>
<accession>A0A497JFU8</accession>
<dbReference type="AlphaFoldDB" id="A0A497JFU8"/>
<feature type="non-terminal residue" evidence="1">
    <location>
        <position position="1"/>
    </location>
</feature>
<sequence length="722" mass="83105">ETIEITFSVEAPQVSELEIFFPVFWYEFRMPPLKMEKKGIYFEKTVKLPKNALIRYGYRIPNTPWEKREQYKPEYEPHRMILTDGSITSVKDKIYSLGPETINRPLLLSGRVLDKQTKEPILDAIVVVDGIIALSVGDGSYSLNVRPGKHILIAYMLDGSYKTVMQQIEIDSNKKLDIYLEKANPARVTINVSANIPDYFEIRMFSTAEQTGIKLLYRNRFITEAFMPVRNGKITLDLYEGQYVDYIYSIGNTGVGYEKDDHGNYIIRHFIAKDGLVIDDNVGRFWDDKAITLNVKVPSYTDPNDIIGIKGLHPLLLYLHRKEDNIWTIMLEPYNFQGKEYRYYRNVVGMGDEETLSRKADSKSKIINDTVSAWKLQKGPITHASFSIPPIKNKFSIFAFHPDYYNGQFAMLMEPTIKRIAQKGFHGVVLSQIWNYEAVEPFAKISRAEPISIYTPAFEIKRLTKIAHENGLKVTLFPQLVGSPTPGSPKTFDSEWWNKWFDEIEKFNLYNARTARDANVDFLLIMDREPGMNMPSNFKAVFNRRMKEIIAKIKKIYKGKIIARVDIQNFDRFDYWEDADIISQKTWGSLGVTNPTLDRLVSAVGNLLDTKYKKAYERAKKPFLIDQLAYYSVKGAANGQMVPEAEDESTDKNLKYPLDVEVQKLIHEAFYRAINERDWIIGVYLFGYSFVDLPEGRGVTIRGKPAEDVGSGWAKKIREVSS</sequence>
<evidence type="ECO:0008006" key="3">
    <source>
        <dbReference type="Google" id="ProtNLM"/>
    </source>
</evidence>
<dbReference type="SUPFAM" id="SSF51445">
    <property type="entry name" value="(Trans)glycosidases"/>
    <property type="match status" value="1"/>
</dbReference>
<dbReference type="Pfam" id="PF22612">
    <property type="entry name" value="GH113"/>
    <property type="match status" value="1"/>
</dbReference>
<reference evidence="1 2" key="1">
    <citation type="submission" date="2018-06" db="EMBL/GenBank/DDBJ databases">
        <title>Extensive metabolic versatility and redundancy in microbially diverse, dynamic hydrothermal sediments.</title>
        <authorList>
            <person name="Dombrowski N."/>
            <person name="Teske A."/>
            <person name="Baker B.J."/>
        </authorList>
    </citation>
    <scope>NUCLEOTIDE SEQUENCE [LARGE SCALE GENOMIC DNA]</scope>
    <source>
        <strain evidence="1">B51_G17</strain>
    </source>
</reference>
<dbReference type="InterPro" id="IPR017853">
    <property type="entry name" value="GH"/>
</dbReference>
<organism evidence="1 2">
    <name type="scientific">Candidatus Iainarchaeum sp</name>
    <dbReference type="NCBI Taxonomy" id="3101447"/>
    <lineage>
        <taxon>Archaea</taxon>
        <taxon>Candidatus Iainarchaeota</taxon>
        <taxon>Candidatus Iainarchaeia</taxon>
        <taxon>Candidatus Iainarchaeales</taxon>
        <taxon>Candidatus Iainarchaeaceae</taxon>
        <taxon>Candidatus Iainarchaeum</taxon>
    </lineage>
</organism>
<dbReference type="EMBL" id="QMWP01000118">
    <property type="protein sequence ID" value="RLG69695.1"/>
    <property type="molecule type" value="Genomic_DNA"/>
</dbReference>